<protein>
    <submittedName>
        <fullName evidence="1">Uncharacterized protein DUF4868</fullName>
    </submittedName>
</protein>
<comment type="caution">
    <text evidence="1">The sequence shown here is derived from an EMBL/GenBank/DDBJ whole genome shotgun (WGS) entry which is preliminary data.</text>
</comment>
<dbReference type="InterPro" id="IPR032359">
    <property type="entry name" value="KwaB-like"/>
</dbReference>
<dbReference type="EMBL" id="RKHY01000001">
    <property type="protein sequence ID" value="ROS39388.1"/>
    <property type="molecule type" value="Genomic_DNA"/>
</dbReference>
<dbReference type="AlphaFoldDB" id="A0A3N2GRX7"/>
<reference evidence="1 2" key="1">
    <citation type="submission" date="2018-11" db="EMBL/GenBank/DDBJ databases">
        <title>Sequencing the genomes of 1000 actinobacteria strains.</title>
        <authorList>
            <person name="Klenk H.-P."/>
        </authorList>
    </citation>
    <scope>NUCLEOTIDE SEQUENCE [LARGE SCALE GENOMIC DNA]</scope>
    <source>
        <strain evidence="1 2">DSM 44348</strain>
    </source>
</reference>
<dbReference type="Pfam" id="PF16162">
    <property type="entry name" value="KwaB"/>
    <property type="match status" value="1"/>
</dbReference>
<proteinExistence type="predicted"/>
<accession>A0A3N2GRX7</accession>
<gene>
    <name evidence="1" type="ORF">EDD35_1692</name>
</gene>
<dbReference type="GeneID" id="301843123"/>
<name>A0A3N2GRX7_9PSEU</name>
<dbReference type="Proteomes" id="UP000274843">
    <property type="component" value="Unassembled WGS sequence"/>
</dbReference>
<evidence type="ECO:0000313" key="2">
    <source>
        <dbReference type="Proteomes" id="UP000274843"/>
    </source>
</evidence>
<evidence type="ECO:0000313" key="1">
    <source>
        <dbReference type="EMBL" id="ROS39388.1"/>
    </source>
</evidence>
<sequence length="329" mass="36396">MTDNGGLTAEGALELLKNIAPSLVSRATFVVAQQGNSLPDLFRLPLTEALRNEFLRVDIDNVNAFSDKVPMEYMSSRVIPDGHLMWTLASGVQLLSTLDIEDDSKRAIPVYDTQILTSRNLKMTITTSASDLAPKQVVTFYRITRNTARLAKARRVAGILRNGAFDKLDDEVVLFNNEVDAISFGGFIFFLKKGVFERSFGFVEGLKRQAGATFDEVIGPLAIDGSDELRRAVTSDINMMAKMASIKRKLDANLSYAKAMTMDNLLAFVDANPHIDVEVVGEGADRSFVFRTAPSSRYKILKLLDDDFLTSELTELDYLVDSKGDPFNV</sequence>
<organism evidence="1 2">
    <name type="scientific">Amycolatopsis thermoflava</name>
    <dbReference type="NCBI Taxonomy" id="84480"/>
    <lineage>
        <taxon>Bacteria</taxon>
        <taxon>Bacillati</taxon>
        <taxon>Actinomycetota</taxon>
        <taxon>Actinomycetes</taxon>
        <taxon>Pseudonocardiales</taxon>
        <taxon>Pseudonocardiaceae</taxon>
        <taxon>Amycolatopsis</taxon>
        <taxon>Amycolatopsis methanolica group</taxon>
    </lineage>
</organism>
<dbReference type="RefSeq" id="WP_123683428.1">
    <property type="nucleotide sequence ID" value="NZ_RKHY01000001.1"/>
</dbReference>
<keyword evidence="2" id="KW-1185">Reference proteome</keyword>